<protein>
    <submittedName>
        <fullName evidence="3">Uncharacterized protein</fullName>
    </submittedName>
</protein>
<feature type="region of interest" description="Disordered" evidence="2">
    <location>
        <begin position="104"/>
        <end position="132"/>
    </location>
</feature>
<reference evidence="3 4" key="1">
    <citation type="submission" date="2020-07" db="EMBL/GenBank/DDBJ databases">
        <title>Comparative genomics of pyrophilous fungi reveals a link between fire events and developmental genes.</title>
        <authorList>
            <consortium name="DOE Joint Genome Institute"/>
            <person name="Steindorff A.S."/>
            <person name="Carver A."/>
            <person name="Calhoun S."/>
            <person name="Stillman K."/>
            <person name="Liu H."/>
            <person name="Lipzen A."/>
            <person name="Pangilinan J."/>
            <person name="Labutti K."/>
            <person name="Bruns T.D."/>
            <person name="Grigoriev I.V."/>
        </authorList>
    </citation>
    <scope>NUCLEOTIDE SEQUENCE [LARGE SCALE GENOMIC DNA]</scope>
    <source>
        <strain evidence="3 4">CBS 144469</strain>
    </source>
</reference>
<organism evidence="3 4">
    <name type="scientific">Ephemerocybe angulata</name>
    <dbReference type="NCBI Taxonomy" id="980116"/>
    <lineage>
        <taxon>Eukaryota</taxon>
        <taxon>Fungi</taxon>
        <taxon>Dikarya</taxon>
        <taxon>Basidiomycota</taxon>
        <taxon>Agaricomycotina</taxon>
        <taxon>Agaricomycetes</taxon>
        <taxon>Agaricomycetidae</taxon>
        <taxon>Agaricales</taxon>
        <taxon>Agaricineae</taxon>
        <taxon>Psathyrellaceae</taxon>
        <taxon>Ephemerocybe</taxon>
    </lineage>
</organism>
<evidence type="ECO:0000313" key="4">
    <source>
        <dbReference type="Proteomes" id="UP000521943"/>
    </source>
</evidence>
<dbReference type="AlphaFoldDB" id="A0A8H6HVJ2"/>
<name>A0A8H6HVJ2_9AGAR</name>
<proteinExistence type="predicted"/>
<dbReference type="EMBL" id="JACGCI010000043">
    <property type="protein sequence ID" value="KAF6752633.1"/>
    <property type="molecule type" value="Genomic_DNA"/>
</dbReference>
<comment type="caution">
    <text evidence="3">The sequence shown here is derived from an EMBL/GenBank/DDBJ whole genome shotgun (WGS) entry which is preliminary data.</text>
</comment>
<dbReference type="Proteomes" id="UP000521943">
    <property type="component" value="Unassembled WGS sequence"/>
</dbReference>
<feature type="compositionally biased region" description="Polar residues" evidence="2">
    <location>
        <begin position="19"/>
        <end position="33"/>
    </location>
</feature>
<sequence length="229" mass="25805">MQEETIKPALRDSALAESKQPSTAQSAANSTRGRQPLRMETIEASLVTERETIGLLARSLQRREEELDAKDYQVTALTLQLEQVMAEKDRMGVLVRELTRNLEDQAQRSNAPRERRRGNTRNCTCQKDNTHTPTPLDLQNAFERRIATLENENAVLIEKLSECHAQLVSCRERASSTFLSGMTHHLFKLSQAFVGIKSQAEEDMASHECVEQTRSAPEVVYTGRGLARP</sequence>
<accession>A0A8H6HVJ2</accession>
<keyword evidence="1" id="KW-0175">Coiled coil</keyword>
<feature type="region of interest" description="Disordered" evidence="2">
    <location>
        <begin position="1"/>
        <end position="37"/>
    </location>
</feature>
<feature type="coiled-coil region" evidence="1">
    <location>
        <begin position="139"/>
        <end position="166"/>
    </location>
</feature>
<evidence type="ECO:0000256" key="1">
    <source>
        <dbReference type="SAM" id="Coils"/>
    </source>
</evidence>
<keyword evidence="4" id="KW-1185">Reference proteome</keyword>
<evidence type="ECO:0000313" key="3">
    <source>
        <dbReference type="EMBL" id="KAF6752633.1"/>
    </source>
</evidence>
<gene>
    <name evidence="3" type="ORF">DFP72DRAFT_1132942</name>
</gene>
<evidence type="ECO:0000256" key="2">
    <source>
        <dbReference type="SAM" id="MobiDB-lite"/>
    </source>
</evidence>
<feature type="compositionally biased region" description="Basic and acidic residues" evidence="2">
    <location>
        <begin position="1"/>
        <end position="10"/>
    </location>
</feature>
<feature type="compositionally biased region" description="Polar residues" evidence="2">
    <location>
        <begin position="120"/>
        <end position="132"/>
    </location>
</feature>